<organism evidence="1 2">
    <name type="scientific">Xanthomonas campestris pv. phaseoli</name>
    <dbReference type="NCBI Taxonomy" id="317013"/>
    <lineage>
        <taxon>Bacteria</taxon>
        <taxon>Pseudomonadati</taxon>
        <taxon>Pseudomonadota</taxon>
        <taxon>Gammaproteobacteria</taxon>
        <taxon>Lysobacterales</taxon>
        <taxon>Lysobacteraceae</taxon>
        <taxon>Xanthomonas</taxon>
    </lineage>
</organism>
<dbReference type="Proteomes" id="UP000234345">
    <property type="component" value="Unassembled WGS sequence"/>
</dbReference>
<comment type="caution">
    <text evidence="1">The sequence shown here is derived from an EMBL/GenBank/DDBJ whole genome shotgun (WGS) entry which is preliminary data.</text>
</comment>
<accession>A0A7Z7IYI2</accession>
<dbReference type="RefSeq" id="WP_158526039.1">
    <property type="nucleotide sequence ID" value="NZ_OCZC01000058.1"/>
</dbReference>
<protein>
    <recommendedName>
        <fullName evidence="3">Ribosome modulation factor</fullName>
    </recommendedName>
</protein>
<reference evidence="1 2" key="1">
    <citation type="submission" date="2017-10" db="EMBL/GenBank/DDBJ databases">
        <authorList>
            <person name="Regsiter A."/>
            <person name="William W."/>
        </authorList>
    </citation>
    <scope>NUCLEOTIDE SEQUENCE [LARGE SCALE GENOMIC DNA]</scope>
    <source>
        <strain evidence="1 2">CFBP6991</strain>
    </source>
</reference>
<dbReference type="EMBL" id="OCZC01000058">
    <property type="protein sequence ID" value="SOO23958.1"/>
    <property type="molecule type" value="Genomic_DNA"/>
</dbReference>
<evidence type="ECO:0000313" key="2">
    <source>
        <dbReference type="Proteomes" id="UP000234345"/>
    </source>
</evidence>
<name>A0A7Z7IYI2_XANCH</name>
<evidence type="ECO:0000313" key="1">
    <source>
        <dbReference type="EMBL" id="SOO23958.1"/>
    </source>
</evidence>
<proteinExistence type="predicted"/>
<evidence type="ECO:0008006" key="3">
    <source>
        <dbReference type="Google" id="ProtNLM"/>
    </source>
</evidence>
<dbReference type="AlphaFoldDB" id="A0A7Z7IYI2"/>
<gene>
    <name evidence="1" type="ORF">XFF6991_310128</name>
</gene>
<sequence>MTRTEQLSQARKSGRYAREAGRPISSCPLYGITEDAAELRKQWQLGYNEWRRVA</sequence>